<proteinExistence type="inferred from homology"/>
<evidence type="ECO:0000256" key="3">
    <source>
        <dbReference type="ARBA" id="ARBA00005417"/>
    </source>
</evidence>
<dbReference type="EMBL" id="UGNX01000001">
    <property type="protein sequence ID" value="STX33791.1"/>
    <property type="molecule type" value="Genomic_DNA"/>
</dbReference>
<evidence type="ECO:0000256" key="2">
    <source>
        <dbReference type="ARBA" id="ARBA00004202"/>
    </source>
</evidence>
<evidence type="ECO:0000256" key="5">
    <source>
        <dbReference type="ARBA" id="ARBA00022475"/>
    </source>
</evidence>
<accession>A0A378IH20</accession>
<keyword evidence="5 11" id="KW-1003">Cell membrane</keyword>
<dbReference type="PANTHER" id="PTHR24220:SF470">
    <property type="entry name" value="CELL DIVISION ATP-BINDING PROTEIN FTSE"/>
    <property type="match status" value="1"/>
</dbReference>
<gene>
    <name evidence="11 14" type="primary">ftsE</name>
    <name evidence="13" type="ORF">Lcin_0687</name>
    <name evidence="14" type="ORF">NCTC12438_00370</name>
</gene>
<keyword evidence="8 11" id="KW-0067">ATP-binding</keyword>
<evidence type="ECO:0000259" key="12">
    <source>
        <dbReference type="PROSITE" id="PS50893"/>
    </source>
</evidence>
<keyword evidence="7 11" id="KW-0547">Nucleotide-binding</keyword>
<dbReference type="GO" id="GO:0022857">
    <property type="term" value="F:transmembrane transporter activity"/>
    <property type="evidence" value="ECO:0007669"/>
    <property type="project" value="TreeGrafter"/>
</dbReference>
<comment type="subunit">
    <text evidence="11">Homodimer. Forms a membrane-associated complex with FtsX.</text>
</comment>
<evidence type="ECO:0000256" key="7">
    <source>
        <dbReference type="ARBA" id="ARBA00022741"/>
    </source>
</evidence>
<dbReference type="InterPro" id="IPR005286">
    <property type="entry name" value="Cell_div_FtsE"/>
</dbReference>
<evidence type="ECO:0000256" key="9">
    <source>
        <dbReference type="ARBA" id="ARBA00023136"/>
    </source>
</evidence>
<dbReference type="InterPro" id="IPR003593">
    <property type="entry name" value="AAA+_ATPase"/>
</dbReference>
<evidence type="ECO:0000313" key="13">
    <source>
        <dbReference type="EMBL" id="KTC91908.1"/>
    </source>
</evidence>
<feature type="domain" description="ABC transporter" evidence="12">
    <location>
        <begin position="12"/>
        <end position="225"/>
    </location>
</feature>
<keyword evidence="9 11" id="KW-0472">Membrane</keyword>
<dbReference type="SUPFAM" id="SSF52540">
    <property type="entry name" value="P-loop containing nucleoside triphosphate hydrolases"/>
    <property type="match status" value="1"/>
</dbReference>
<comment type="function">
    <text evidence="1">Part of the ABC transporter FtsEX involved in cellular division. Important for assembly or stability of the septal ring.</text>
</comment>
<dbReference type="EMBL" id="LNXX01000007">
    <property type="protein sequence ID" value="KTC91908.1"/>
    <property type="molecule type" value="Genomic_DNA"/>
</dbReference>
<evidence type="ECO:0000313" key="14">
    <source>
        <dbReference type="EMBL" id="STX33791.1"/>
    </source>
</evidence>
<reference evidence="13 15" key="1">
    <citation type="submission" date="2015-11" db="EMBL/GenBank/DDBJ databases">
        <title>Genomic analysis of 38 Legionella species identifies large and diverse effector repertoires.</title>
        <authorList>
            <person name="Burstein D."/>
            <person name="Amaro F."/>
            <person name="Zusman T."/>
            <person name="Lifshitz Z."/>
            <person name="Cohen O."/>
            <person name="Gilbert J.A."/>
            <person name="Pupko T."/>
            <person name="Shuman H.A."/>
            <person name="Segal G."/>
        </authorList>
    </citation>
    <scope>NUCLEOTIDE SEQUENCE [LARGE SCALE GENOMIC DNA]</scope>
    <source>
        <strain evidence="13 15">CDC#72-OH-14</strain>
    </source>
</reference>
<evidence type="ECO:0000313" key="16">
    <source>
        <dbReference type="Proteomes" id="UP000255316"/>
    </source>
</evidence>
<comment type="subcellular location">
    <subcellularLocation>
        <location evidence="11">Cell inner membrane</location>
        <topology evidence="11">Peripheral membrane protein</topology>
        <orientation evidence="11">Cytoplasmic side</orientation>
    </subcellularLocation>
    <subcellularLocation>
        <location evidence="2">Cell membrane</location>
        <topology evidence="2">Peripheral membrane protein</topology>
    </subcellularLocation>
</comment>
<dbReference type="NCBIfam" id="TIGR02673">
    <property type="entry name" value="FtsE"/>
    <property type="match status" value="1"/>
</dbReference>
<dbReference type="Pfam" id="PF00005">
    <property type="entry name" value="ABC_tran"/>
    <property type="match status" value="1"/>
</dbReference>
<dbReference type="Proteomes" id="UP000054854">
    <property type="component" value="Unassembled WGS sequence"/>
</dbReference>
<dbReference type="SMART" id="SM00382">
    <property type="entry name" value="AAA"/>
    <property type="match status" value="1"/>
</dbReference>
<keyword evidence="15" id="KW-1185">Reference proteome</keyword>
<reference evidence="14 16" key="2">
    <citation type="submission" date="2018-06" db="EMBL/GenBank/DDBJ databases">
        <authorList>
            <consortium name="Pathogen Informatics"/>
            <person name="Doyle S."/>
        </authorList>
    </citation>
    <scope>NUCLEOTIDE SEQUENCE [LARGE SCALE GENOMIC DNA]</scope>
    <source>
        <strain evidence="14 16">NCTC12438</strain>
    </source>
</reference>
<evidence type="ECO:0000313" key="15">
    <source>
        <dbReference type="Proteomes" id="UP000054854"/>
    </source>
</evidence>
<dbReference type="InterPro" id="IPR027417">
    <property type="entry name" value="P-loop_NTPase"/>
</dbReference>
<dbReference type="InterPro" id="IPR003439">
    <property type="entry name" value="ABC_transporter-like_ATP-bd"/>
</dbReference>
<name>A0A378IH20_9GAMM</name>
<dbReference type="Gene3D" id="3.40.50.300">
    <property type="entry name" value="P-loop containing nucleotide triphosphate hydrolases"/>
    <property type="match status" value="1"/>
</dbReference>
<dbReference type="AlphaFoldDB" id="A0A378IH20"/>
<dbReference type="Proteomes" id="UP000255316">
    <property type="component" value="Unassembled WGS sequence"/>
</dbReference>
<evidence type="ECO:0000256" key="4">
    <source>
        <dbReference type="ARBA" id="ARBA00020019"/>
    </source>
</evidence>
<dbReference type="GO" id="GO:0005524">
    <property type="term" value="F:ATP binding"/>
    <property type="evidence" value="ECO:0007669"/>
    <property type="project" value="UniProtKB-UniRule"/>
</dbReference>
<dbReference type="InterPro" id="IPR017871">
    <property type="entry name" value="ABC_transporter-like_CS"/>
</dbReference>
<evidence type="ECO:0000256" key="10">
    <source>
        <dbReference type="ARBA" id="ARBA00023306"/>
    </source>
</evidence>
<evidence type="ECO:0000256" key="11">
    <source>
        <dbReference type="RuleBase" id="RU365094"/>
    </source>
</evidence>
<evidence type="ECO:0000256" key="1">
    <source>
        <dbReference type="ARBA" id="ARBA00002579"/>
    </source>
</evidence>
<evidence type="ECO:0000256" key="8">
    <source>
        <dbReference type="ARBA" id="ARBA00022840"/>
    </source>
</evidence>
<keyword evidence="10 11" id="KW-0131">Cell cycle</keyword>
<dbReference type="PROSITE" id="PS50893">
    <property type="entry name" value="ABC_TRANSPORTER_2"/>
    <property type="match status" value="1"/>
</dbReference>
<comment type="similarity">
    <text evidence="3 11">Belongs to the ABC transporter superfamily.</text>
</comment>
<dbReference type="InterPro" id="IPR015854">
    <property type="entry name" value="ABC_transpr_LolD-like"/>
</dbReference>
<evidence type="ECO:0000256" key="6">
    <source>
        <dbReference type="ARBA" id="ARBA00022618"/>
    </source>
</evidence>
<keyword evidence="6 11" id="KW-0132">Cell division</keyword>
<dbReference type="GO" id="GO:0005886">
    <property type="term" value="C:plasma membrane"/>
    <property type="evidence" value="ECO:0007669"/>
    <property type="project" value="UniProtKB-SubCell"/>
</dbReference>
<dbReference type="GO" id="GO:0016887">
    <property type="term" value="F:ATP hydrolysis activity"/>
    <property type="evidence" value="ECO:0007669"/>
    <property type="project" value="InterPro"/>
</dbReference>
<dbReference type="FunFam" id="3.40.50.300:FF:000056">
    <property type="entry name" value="Cell division ATP-binding protein FtsE"/>
    <property type="match status" value="1"/>
</dbReference>
<protein>
    <recommendedName>
        <fullName evidence="4 11">Cell division ATP-binding protein FtsE</fullName>
    </recommendedName>
</protein>
<dbReference type="PROSITE" id="PS00211">
    <property type="entry name" value="ABC_TRANSPORTER_1"/>
    <property type="match status" value="1"/>
</dbReference>
<dbReference type="GO" id="GO:0051301">
    <property type="term" value="P:cell division"/>
    <property type="evidence" value="ECO:0007669"/>
    <property type="project" value="UniProtKB-UniRule"/>
</dbReference>
<dbReference type="PANTHER" id="PTHR24220">
    <property type="entry name" value="IMPORT ATP-BINDING PROTEIN"/>
    <property type="match status" value="1"/>
</dbReference>
<dbReference type="STRING" id="28085.Lcin_0687"/>
<organism evidence="14 16">
    <name type="scientific">Legionella cincinnatiensis</name>
    <dbReference type="NCBI Taxonomy" id="28085"/>
    <lineage>
        <taxon>Bacteria</taxon>
        <taxon>Pseudomonadati</taxon>
        <taxon>Pseudomonadota</taxon>
        <taxon>Gammaproteobacteria</taxon>
        <taxon>Legionellales</taxon>
        <taxon>Legionellaceae</taxon>
        <taxon>Legionella</taxon>
    </lineage>
</organism>
<sequence length="226" mass="24908">MLRNLLVHYLMITFDQVSKRYPGGFEALSQVSFTLQKGEMIFLTGHSGAGKSTLLKLIALLERPTSGQLTMNGIRLNHLKKRDVAAHRSQLGITFQSPYLLNDRTVFDNVALPLQIQGMASPMIVKRVHAALDMVGLLSKEKMLPIHLSGGEQQRVGIARAVVHKPALLLADEPTGNLDPKLSAEIMLIFEQFNQVGVSILIATHDLPLIAGMKHRIVMLKGGRMC</sequence>